<dbReference type="AlphaFoldDB" id="A0A255E7R1"/>
<dbReference type="Pfam" id="PF02447">
    <property type="entry name" value="GntP_permease"/>
    <property type="match status" value="1"/>
</dbReference>
<organism evidence="1 2">
    <name type="scientific">Parenemella sanctibonifatiensis</name>
    <dbReference type="NCBI Taxonomy" id="2016505"/>
    <lineage>
        <taxon>Bacteria</taxon>
        <taxon>Bacillati</taxon>
        <taxon>Actinomycetota</taxon>
        <taxon>Actinomycetes</taxon>
        <taxon>Propionibacteriales</taxon>
        <taxon>Propionibacteriaceae</taxon>
        <taxon>Parenemella</taxon>
    </lineage>
</organism>
<dbReference type="InterPro" id="IPR003474">
    <property type="entry name" value="Glcn_transporter"/>
</dbReference>
<reference evidence="1 2" key="1">
    <citation type="submission" date="2017-07" db="EMBL/GenBank/DDBJ databases">
        <title>Draft whole genome sequences of clinical Proprionibacteriaceae strains.</title>
        <authorList>
            <person name="Bernier A.-M."/>
            <person name="Bernard K."/>
            <person name="Domingo M.-C."/>
        </authorList>
    </citation>
    <scope>NUCLEOTIDE SEQUENCE [LARGE SCALE GENOMIC DNA]</scope>
    <source>
        <strain evidence="1 2">NML 160184</strain>
    </source>
</reference>
<accession>A0A255E7R1</accession>
<proteinExistence type="predicted"/>
<sequence length="445" mass="46190">MVSTPWLIIHFVAAFVAMAVLIVRFRLNPAISLLIGAIYLGLVTGFTPADLVAGLNEGFGGLMAEVGLLITLGVVMGFLMSSYGAIQRIVQAILTVFGRRGSPYAFSLTLATITPSIYFDVLLVLVAPIARRVARRTNRPMASLAGPVAMGLAVGNALVIPGAAMLAYLGAMGLSVSAMLVPGFLLAIPAVVLSTFLYLFIIERLGWWNVAQDEDDLIDDAPDDDEEAEQNLPPLLLALAPIATALILVILGIVAPMLGWTSPVVGLLGDPVMALLIGALVALVICVARRGLEDQEDAVNRALETGGTILIVTAVAGALGQIIAGTGMRDVLATLFEATSILPLVVVWFVAAVMRTALGGQTVAGITAIGIIAPLVEPLGLSPVLVVLAAGAGGAFGGQFSDNAFWMLRSLFGLSTRGTLKTYTLAQSLLSVVALLMVLAADLVV</sequence>
<comment type="caution">
    <text evidence="1">The sequence shown here is derived from an EMBL/GenBank/DDBJ whole genome shotgun (WGS) entry which is preliminary data.</text>
</comment>
<gene>
    <name evidence="1" type="ORF">CGZ92_07925</name>
</gene>
<dbReference type="GO" id="GO:0005886">
    <property type="term" value="C:plasma membrane"/>
    <property type="evidence" value="ECO:0007669"/>
    <property type="project" value="TreeGrafter"/>
</dbReference>
<name>A0A255E7R1_9ACTN</name>
<dbReference type="PANTHER" id="PTHR30354">
    <property type="entry name" value="GNT FAMILY GLUCONATE TRANSPORTER"/>
    <property type="match status" value="1"/>
</dbReference>
<dbReference type="EMBL" id="NMVI01000016">
    <property type="protein sequence ID" value="OYN87617.1"/>
    <property type="molecule type" value="Genomic_DNA"/>
</dbReference>
<dbReference type="PANTHER" id="PTHR30354:SF11">
    <property type="entry name" value="PERMEASE"/>
    <property type="match status" value="1"/>
</dbReference>
<dbReference type="Proteomes" id="UP000216533">
    <property type="component" value="Unassembled WGS sequence"/>
</dbReference>
<dbReference type="GO" id="GO:0015128">
    <property type="term" value="F:gluconate transmembrane transporter activity"/>
    <property type="evidence" value="ECO:0007669"/>
    <property type="project" value="InterPro"/>
</dbReference>
<evidence type="ECO:0000313" key="2">
    <source>
        <dbReference type="Proteomes" id="UP000216533"/>
    </source>
</evidence>
<evidence type="ECO:0000313" key="1">
    <source>
        <dbReference type="EMBL" id="OYN87617.1"/>
    </source>
</evidence>
<protein>
    <submittedName>
        <fullName evidence="1">Gluconate permease</fullName>
    </submittedName>
</protein>